<reference evidence="1" key="1">
    <citation type="thesis" date="2021" institute="BYU ScholarsArchive" country="Provo, UT, USA">
        <title>Applications of and Algorithms for Genome Assembly and Genomic Analyses with an Emphasis on Marine Teleosts.</title>
        <authorList>
            <person name="Pickett B.D."/>
        </authorList>
    </citation>
    <scope>NUCLEOTIDE SEQUENCE</scope>
    <source>
        <strain evidence="1">HI-2016</strain>
    </source>
</reference>
<dbReference type="AlphaFoldDB" id="A0A8T2NP47"/>
<keyword evidence="2" id="KW-1185">Reference proteome</keyword>
<dbReference type="Proteomes" id="UP000824540">
    <property type="component" value="Unassembled WGS sequence"/>
</dbReference>
<gene>
    <name evidence="1" type="ORF">JZ751_019203</name>
</gene>
<dbReference type="EMBL" id="JAFBMS010000035">
    <property type="protein sequence ID" value="KAG9341396.1"/>
    <property type="molecule type" value="Genomic_DNA"/>
</dbReference>
<sequence length="105" mass="12131">MPDQRTRKNGIRTHILQGHYNWVVSSPAFKGVFCFDPVTYDRRHCVYVCVPLADSPDKPESLNHECSTHNALGEGYKEWDRNFTKLPNQRALAVSIQQWGWTPNT</sequence>
<proteinExistence type="predicted"/>
<name>A0A8T2NP47_9TELE</name>
<accession>A0A8T2NP47</accession>
<organism evidence="1 2">
    <name type="scientific">Albula glossodonta</name>
    <name type="common">roundjaw bonefish</name>
    <dbReference type="NCBI Taxonomy" id="121402"/>
    <lineage>
        <taxon>Eukaryota</taxon>
        <taxon>Metazoa</taxon>
        <taxon>Chordata</taxon>
        <taxon>Craniata</taxon>
        <taxon>Vertebrata</taxon>
        <taxon>Euteleostomi</taxon>
        <taxon>Actinopterygii</taxon>
        <taxon>Neopterygii</taxon>
        <taxon>Teleostei</taxon>
        <taxon>Albuliformes</taxon>
        <taxon>Albulidae</taxon>
        <taxon>Albula</taxon>
    </lineage>
</organism>
<evidence type="ECO:0000313" key="2">
    <source>
        <dbReference type="Proteomes" id="UP000824540"/>
    </source>
</evidence>
<comment type="caution">
    <text evidence="1">The sequence shown here is derived from an EMBL/GenBank/DDBJ whole genome shotgun (WGS) entry which is preliminary data.</text>
</comment>
<protein>
    <submittedName>
        <fullName evidence="1">Uncharacterized protein</fullName>
    </submittedName>
</protein>
<evidence type="ECO:0000313" key="1">
    <source>
        <dbReference type="EMBL" id="KAG9341396.1"/>
    </source>
</evidence>